<reference evidence="4" key="2">
    <citation type="submission" date="2010-07" db="EMBL/GenBank/DDBJ databases">
        <authorList>
            <consortium name="The Broad Institute Genome Sequencing Platform"/>
            <consortium name="Broad Institute Genome Sequencing Center for Infectious Disease"/>
            <person name="Ma L.-J."/>
            <person name="Dead R."/>
            <person name="Young S."/>
            <person name="Zeng Q."/>
            <person name="Koehrsen M."/>
            <person name="Alvarado L."/>
            <person name="Berlin A."/>
            <person name="Chapman S.B."/>
            <person name="Chen Z."/>
            <person name="Freedman E."/>
            <person name="Gellesch M."/>
            <person name="Goldberg J."/>
            <person name="Griggs A."/>
            <person name="Gujja S."/>
            <person name="Heilman E.R."/>
            <person name="Heiman D."/>
            <person name="Hepburn T."/>
            <person name="Howarth C."/>
            <person name="Jen D."/>
            <person name="Larson L."/>
            <person name="Mehta T."/>
            <person name="Neiman D."/>
            <person name="Pearson M."/>
            <person name="Roberts A."/>
            <person name="Saif S."/>
            <person name="Shea T."/>
            <person name="Shenoy N."/>
            <person name="Sisk P."/>
            <person name="Stolte C."/>
            <person name="Sykes S."/>
            <person name="Walk T."/>
            <person name="White J."/>
            <person name="Yandava C."/>
            <person name="Haas B."/>
            <person name="Nusbaum C."/>
            <person name="Birren B."/>
        </authorList>
    </citation>
    <scope>NUCLEOTIDE SEQUENCE</scope>
    <source>
        <strain evidence="4">R3-111a-1</strain>
    </source>
</reference>
<dbReference type="RefSeq" id="XP_009221962.1">
    <property type="nucleotide sequence ID" value="XM_009223698.1"/>
</dbReference>
<dbReference type="Gene3D" id="3.40.50.300">
    <property type="entry name" value="P-loop containing nucleotide triphosphate hydrolases"/>
    <property type="match status" value="1"/>
</dbReference>
<gene>
    <name evidence="5" type="primary">20346345</name>
    <name evidence="4" type="ORF">GGTG_05887</name>
</gene>
<dbReference type="OrthoDB" id="21416at2759"/>
<evidence type="ECO:0000313" key="6">
    <source>
        <dbReference type="Proteomes" id="UP000006039"/>
    </source>
</evidence>
<evidence type="ECO:0000313" key="5">
    <source>
        <dbReference type="EnsemblFungi" id="EJT75962"/>
    </source>
</evidence>
<sequence>MTTSDDLKKSISDLQYTQNQKRGDMVDMRKVERFIKAMEQFGKVLANSSEFVAFVWGPIKLILQIIPTHAAVTALTADSIAENLPIFQEYGNTFAQNTAMQSVLERMWSVIFQFHKEALKVLSKNTLRHVFRSLWGDFRGRFKSMLDELKSLKELVESHANQWHITQYHKDRAVILEALERTQQQESYAAFERVRNWISGISQDGQFERHQRVLESVQSKTHKRGGQWILGHEKMKSWLGQGLRSSVLWVNGIPGAGKSVLASVVVGKLKEIRKDEEENKQDLSSHAFFFCEYRDAHRNHALAILSALLSQILTMERDLIPYVDHKRDQKGDTKLESLDLCKELLRVVVKDGPTKYFVVDGIDDCEEPDRRNFKLVIFSREELDIKKRLAGPNTIHITPEDVGQDIENFVEFHSRCLQEEFPERGLTEDRRVAIQKQPGSNRDVLFARLIMENLKAQKTLDGLNKELDPKTFPKNLDSAYERTFKRIMDKATPNEKDVILTILKLMTCCWRPLKWHEIQAAISIVLNEEEKMDPRRCWTGQAQDLFGSLVLSEPAEGGRVGFVHKTVEDFMARSSKVTNMTAISAEHRVTLLCLQYLTWACFDRELNPVPENPERQFAFQDYASAHWVDHVGHLVRAAHHRLSTPKDTGFSGEYTRGMGPTGKDVKEMEQAAESFILRFYDKLKDKERSECEYMQAAASLGLSEQVFEVIWRGVNWVQTRKGDEVDDIFPPTLQAAVLANRKILESMADQVRCSPALLAYYGGSLFKCSRRTCYHFHEGFYSELRRRYHRDRHKTCYVCPESSCPRSHAGFRNEKEIAKHIKQMHPAAVTLS</sequence>
<dbReference type="InterPro" id="IPR056125">
    <property type="entry name" value="DUF7708"/>
</dbReference>
<dbReference type="SUPFAM" id="SSF52540">
    <property type="entry name" value="P-loop containing nucleoside triphosphate hydrolases"/>
    <property type="match status" value="1"/>
</dbReference>
<feature type="domain" description="Nephrocystin 3-like N-terminal" evidence="3">
    <location>
        <begin position="226"/>
        <end position="371"/>
    </location>
</feature>
<dbReference type="Pfam" id="PF24883">
    <property type="entry name" value="NPHP3_N"/>
    <property type="match status" value="1"/>
</dbReference>
<dbReference type="InterPro" id="IPR027417">
    <property type="entry name" value="P-loop_NTPase"/>
</dbReference>
<evidence type="ECO:0000313" key="4">
    <source>
        <dbReference type="EMBL" id="EJT75962.1"/>
    </source>
</evidence>
<dbReference type="AlphaFoldDB" id="J3NX80"/>
<reference evidence="5" key="5">
    <citation type="submission" date="2018-04" db="UniProtKB">
        <authorList>
            <consortium name="EnsemblFungi"/>
        </authorList>
    </citation>
    <scope>IDENTIFICATION</scope>
    <source>
        <strain evidence="5">R3-111a-1</strain>
    </source>
</reference>
<keyword evidence="1" id="KW-0677">Repeat</keyword>
<reference evidence="5" key="4">
    <citation type="journal article" date="2015" name="G3 (Bethesda)">
        <title>Genome sequences of three phytopathogenic species of the Magnaporthaceae family of fungi.</title>
        <authorList>
            <person name="Okagaki L.H."/>
            <person name="Nunes C.C."/>
            <person name="Sailsbery J."/>
            <person name="Clay B."/>
            <person name="Brown D."/>
            <person name="John T."/>
            <person name="Oh Y."/>
            <person name="Young N."/>
            <person name="Fitzgerald M."/>
            <person name="Haas B.J."/>
            <person name="Zeng Q."/>
            <person name="Young S."/>
            <person name="Adiconis X."/>
            <person name="Fan L."/>
            <person name="Levin J.Z."/>
            <person name="Mitchell T.K."/>
            <person name="Okubara P.A."/>
            <person name="Farman M.L."/>
            <person name="Kohn L.M."/>
            <person name="Birren B."/>
            <person name="Ma L.-J."/>
            <person name="Dean R.A."/>
        </authorList>
    </citation>
    <scope>NUCLEOTIDE SEQUENCE</scope>
    <source>
        <strain evidence="5">R3-111a-1</strain>
    </source>
</reference>
<evidence type="ECO:0000256" key="1">
    <source>
        <dbReference type="ARBA" id="ARBA00022737"/>
    </source>
</evidence>
<dbReference type="EnsemblFungi" id="EJT75962">
    <property type="protein sequence ID" value="EJT75962"/>
    <property type="gene ID" value="GGTG_05887"/>
</dbReference>
<dbReference type="Proteomes" id="UP000006039">
    <property type="component" value="Unassembled WGS sequence"/>
</dbReference>
<keyword evidence="6" id="KW-1185">Reference proteome</keyword>
<organism evidence="4">
    <name type="scientific">Gaeumannomyces tritici (strain R3-111a-1)</name>
    <name type="common">Wheat and barley take-all root rot fungus</name>
    <name type="synonym">Gaeumannomyces graminis var. tritici</name>
    <dbReference type="NCBI Taxonomy" id="644352"/>
    <lineage>
        <taxon>Eukaryota</taxon>
        <taxon>Fungi</taxon>
        <taxon>Dikarya</taxon>
        <taxon>Ascomycota</taxon>
        <taxon>Pezizomycotina</taxon>
        <taxon>Sordariomycetes</taxon>
        <taxon>Sordariomycetidae</taxon>
        <taxon>Magnaporthales</taxon>
        <taxon>Magnaporthaceae</taxon>
        <taxon>Gaeumannomyces</taxon>
    </lineage>
</organism>
<dbReference type="VEuPathDB" id="FungiDB:GGTG_05887"/>
<evidence type="ECO:0000259" key="2">
    <source>
        <dbReference type="Pfam" id="PF24809"/>
    </source>
</evidence>
<dbReference type="eggNOG" id="KOG1721">
    <property type="taxonomic scope" value="Eukaryota"/>
</dbReference>
<dbReference type="PANTHER" id="PTHR10039">
    <property type="entry name" value="AMELOGENIN"/>
    <property type="match status" value="1"/>
</dbReference>
<reference evidence="6" key="1">
    <citation type="submission" date="2010-07" db="EMBL/GenBank/DDBJ databases">
        <title>The genome sequence of Gaeumannomyces graminis var. tritici strain R3-111a-1.</title>
        <authorList>
            <consortium name="The Broad Institute Genome Sequencing Platform"/>
            <person name="Ma L.-J."/>
            <person name="Dead R."/>
            <person name="Young S."/>
            <person name="Zeng Q."/>
            <person name="Koehrsen M."/>
            <person name="Alvarado L."/>
            <person name="Berlin A."/>
            <person name="Chapman S.B."/>
            <person name="Chen Z."/>
            <person name="Freedman E."/>
            <person name="Gellesch M."/>
            <person name="Goldberg J."/>
            <person name="Griggs A."/>
            <person name="Gujja S."/>
            <person name="Heilman E.R."/>
            <person name="Heiman D."/>
            <person name="Hepburn T."/>
            <person name="Howarth C."/>
            <person name="Jen D."/>
            <person name="Larson L."/>
            <person name="Mehta T."/>
            <person name="Neiman D."/>
            <person name="Pearson M."/>
            <person name="Roberts A."/>
            <person name="Saif S."/>
            <person name="Shea T."/>
            <person name="Shenoy N."/>
            <person name="Sisk P."/>
            <person name="Stolte C."/>
            <person name="Sykes S."/>
            <person name="Walk T."/>
            <person name="White J."/>
            <person name="Yandava C."/>
            <person name="Haas B."/>
            <person name="Nusbaum C."/>
            <person name="Birren B."/>
        </authorList>
    </citation>
    <scope>NUCLEOTIDE SEQUENCE [LARGE SCALE GENOMIC DNA]</scope>
    <source>
        <strain evidence="6">R3-111a-1</strain>
    </source>
</reference>
<dbReference type="PANTHER" id="PTHR10039:SF14">
    <property type="entry name" value="NACHT DOMAIN-CONTAINING PROTEIN"/>
    <property type="match status" value="1"/>
</dbReference>
<evidence type="ECO:0000259" key="3">
    <source>
        <dbReference type="Pfam" id="PF24883"/>
    </source>
</evidence>
<proteinExistence type="predicted"/>
<dbReference type="HOGENOM" id="CLU_002406_3_0_1"/>
<dbReference type="InterPro" id="IPR056884">
    <property type="entry name" value="NPHP3-like_N"/>
</dbReference>
<feature type="domain" description="DUF7708" evidence="2">
    <location>
        <begin position="43"/>
        <end position="162"/>
    </location>
</feature>
<dbReference type="EMBL" id="GL385397">
    <property type="protein sequence ID" value="EJT75962.1"/>
    <property type="molecule type" value="Genomic_DNA"/>
</dbReference>
<protein>
    <submittedName>
        <fullName evidence="4 5">Uncharacterized protein</fullName>
    </submittedName>
</protein>
<accession>J3NX80</accession>
<dbReference type="GeneID" id="20346345"/>
<reference evidence="4" key="3">
    <citation type="submission" date="2010-09" db="EMBL/GenBank/DDBJ databases">
        <title>Annotation of Gaeumannomyces graminis var. tritici R3-111a-1.</title>
        <authorList>
            <consortium name="The Broad Institute Genome Sequencing Platform"/>
            <person name="Ma L.-J."/>
            <person name="Dead R."/>
            <person name="Young S.K."/>
            <person name="Zeng Q."/>
            <person name="Gargeya S."/>
            <person name="Fitzgerald M."/>
            <person name="Haas B."/>
            <person name="Abouelleil A."/>
            <person name="Alvarado L."/>
            <person name="Arachchi H.M."/>
            <person name="Berlin A."/>
            <person name="Brown A."/>
            <person name="Chapman S.B."/>
            <person name="Chen Z."/>
            <person name="Dunbar C."/>
            <person name="Freedman E."/>
            <person name="Gearin G."/>
            <person name="Gellesch M."/>
            <person name="Goldberg J."/>
            <person name="Griggs A."/>
            <person name="Gujja S."/>
            <person name="Heiman D."/>
            <person name="Howarth C."/>
            <person name="Larson L."/>
            <person name="Lui A."/>
            <person name="MacDonald P.J.P."/>
            <person name="Mehta T."/>
            <person name="Montmayeur A."/>
            <person name="Murphy C."/>
            <person name="Neiman D."/>
            <person name="Pearson M."/>
            <person name="Priest M."/>
            <person name="Roberts A."/>
            <person name="Saif S."/>
            <person name="Shea T."/>
            <person name="Shenoy N."/>
            <person name="Sisk P."/>
            <person name="Stolte C."/>
            <person name="Sykes S."/>
            <person name="Yandava C."/>
            <person name="Wortman J."/>
            <person name="Nusbaum C."/>
            <person name="Birren B."/>
        </authorList>
    </citation>
    <scope>NUCLEOTIDE SEQUENCE</scope>
    <source>
        <strain evidence="4">R3-111a-1</strain>
    </source>
</reference>
<dbReference type="STRING" id="644352.J3NX80"/>
<name>J3NX80_GAET3</name>
<dbReference type="Pfam" id="PF24809">
    <property type="entry name" value="DUF7708"/>
    <property type="match status" value="1"/>
</dbReference>